<evidence type="ECO:0000313" key="2">
    <source>
        <dbReference type="EMBL" id="RII41361.1"/>
    </source>
</evidence>
<dbReference type="Proteomes" id="UP000265419">
    <property type="component" value="Unassembled WGS sequence"/>
</dbReference>
<comment type="caution">
    <text evidence="2">The sequence shown here is derived from an EMBL/GenBank/DDBJ whole genome shotgun (WGS) entry which is preliminary data.</text>
</comment>
<reference evidence="2 3" key="1">
    <citation type="submission" date="2018-07" db="EMBL/GenBank/DDBJ databases">
        <title>Arthrobacter sp. nov., isolated from raw cow's milk with high bacterial count.</title>
        <authorList>
            <person name="Hahne J."/>
            <person name="Isele D."/>
            <person name="Lipski A."/>
        </authorList>
    </citation>
    <scope>NUCLEOTIDE SEQUENCE [LARGE SCALE GENOMIC DNA]</scope>
    <source>
        <strain evidence="2 3">JZ R-35</strain>
    </source>
</reference>
<accession>A0A399J7A4</accession>
<evidence type="ECO:0000313" key="3">
    <source>
        <dbReference type="Proteomes" id="UP000265419"/>
    </source>
</evidence>
<dbReference type="GO" id="GO:0009231">
    <property type="term" value="P:riboflavin biosynthetic process"/>
    <property type="evidence" value="ECO:0007669"/>
    <property type="project" value="InterPro"/>
</dbReference>
<sequence>MARKVTAGLFMSVDGVAEAPDTFQFDSFDDELGAGLGAFMSSTTDAVLGRVGYTEWSGYFPGAGAGDPFAGFINSIRKHVASSTLEEPLAWDNTTLICGDLGEYLRELKNNGAEGNIAVMGGVEIVRSAFATGELDEIQLMIHPVLSGRGRHLFQDGDPLQRLTLVDSVITSKGNALLTYTRRQD</sequence>
<name>A0A399J7A4_9MICC</name>
<dbReference type="Pfam" id="PF01872">
    <property type="entry name" value="RibD_C"/>
    <property type="match status" value="1"/>
</dbReference>
<proteinExistence type="predicted"/>
<protein>
    <submittedName>
        <fullName evidence="2">Dihydrofolate reductase</fullName>
    </submittedName>
</protein>
<dbReference type="RefSeq" id="WP_119425569.1">
    <property type="nucleotide sequence ID" value="NZ_QQXK01000029.1"/>
</dbReference>
<feature type="domain" description="Bacterial bifunctional deaminase-reductase C-terminal" evidence="1">
    <location>
        <begin position="3"/>
        <end position="174"/>
    </location>
</feature>
<keyword evidence="3" id="KW-1185">Reference proteome</keyword>
<gene>
    <name evidence="2" type="ORF">DWB68_13105</name>
</gene>
<dbReference type="Gene3D" id="3.40.430.10">
    <property type="entry name" value="Dihydrofolate Reductase, subunit A"/>
    <property type="match status" value="1"/>
</dbReference>
<dbReference type="GO" id="GO:0008703">
    <property type="term" value="F:5-amino-6-(5-phosphoribosylamino)uracil reductase activity"/>
    <property type="evidence" value="ECO:0007669"/>
    <property type="project" value="InterPro"/>
</dbReference>
<organism evidence="2 3">
    <name type="scientific">Galactobacter valiniphilus</name>
    <dbReference type="NCBI Taxonomy" id="2676122"/>
    <lineage>
        <taxon>Bacteria</taxon>
        <taxon>Bacillati</taxon>
        <taxon>Actinomycetota</taxon>
        <taxon>Actinomycetes</taxon>
        <taxon>Micrococcales</taxon>
        <taxon>Micrococcaceae</taxon>
        <taxon>Galactobacter</taxon>
    </lineage>
</organism>
<dbReference type="SUPFAM" id="SSF53597">
    <property type="entry name" value="Dihydrofolate reductase-like"/>
    <property type="match status" value="1"/>
</dbReference>
<evidence type="ECO:0000259" key="1">
    <source>
        <dbReference type="Pfam" id="PF01872"/>
    </source>
</evidence>
<dbReference type="EMBL" id="QQXK01000029">
    <property type="protein sequence ID" value="RII41361.1"/>
    <property type="molecule type" value="Genomic_DNA"/>
</dbReference>
<dbReference type="InterPro" id="IPR024072">
    <property type="entry name" value="DHFR-like_dom_sf"/>
</dbReference>
<dbReference type="AlphaFoldDB" id="A0A399J7A4"/>
<dbReference type="InterPro" id="IPR002734">
    <property type="entry name" value="RibDG_C"/>
</dbReference>